<dbReference type="PANTHER" id="PTHR13710">
    <property type="entry name" value="DNA HELICASE RECQ FAMILY MEMBER"/>
    <property type="match status" value="1"/>
</dbReference>
<proteinExistence type="inferred from homology"/>
<reference evidence="7" key="1">
    <citation type="journal article" date="2020" name="Stud. Mycol.">
        <title>101 Dothideomycetes genomes: a test case for predicting lifestyles and emergence of pathogens.</title>
        <authorList>
            <person name="Haridas S."/>
            <person name="Albert R."/>
            <person name="Binder M."/>
            <person name="Bloem J."/>
            <person name="Labutti K."/>
            <person name="Salamov A."/>
            <person name="Andreopoulos B."/>
            <person name="Baker S."/>
            <person name="Barry K."/>
            <person name="Bills G."/>
            <person name="Bluhm B."/>
            <person name="Cannon C."/>
            <person name="Castanera R."/>
            <person name="Culley D."/>
            <person name="Daum C."/>
            <person name="Ezra D."/>
            <person name="Gonzalez J."/>
            <person name="Henrissat B."/>
            <person name="Kuo A."/>
            <person name="Liang C."/>
            <person name="Lipzen A."/>
            <person name="Lutzoni F."/>
            <person name="Magnuson J."/>
            <person name="Mondo S."/>
            <person name="Nolan M."/>
            <person name="Ohm R."/>
            <person name="Pangilinan J."/>
            <person name="Park H.-J."/>
            <person name="Ramirez L."/>
            <person name="Alfaro M."/>
            <person name="Sun H."/>
            <person name="Tritt A."/>
            <person name="Yoshinaga Y."/>
            <person name="Zwiers L.-H."/>
            <person name="Turgeon B."/>
            <person name="Goodwin S."/>
            <person name="Spatafora J."/>
            <person name="Crous P."/>
            <person name="Grigoriev I."/>
        </authorList>
    </citation>
    <scope>NUCLEOTIDE SEQUENCE</scope>
    <source>
        <strain evidence="7">CBS 113818</strain>
    </source>
</reference>
<organism evidence="7 8">
    <name type="scientific">Ophiobolus disseminans</name>
    <dbReference type="NCBI Taxonomy" id="1469910"/>
    <lineage>
        <taxon>Eukaryota</taxon>
        <taxon>Fungi</taxon>
        <taxon>Dikarya</taxon>
        <taxon>Ascomycota</taxon>
        <taxon>Pezizomycotina</taxon>
        <taxon>Dothideomycetes</taxon>
        <taxon>Pleosporomycetidae</taxon>
        <taxon>Pleosporales</taxon>
        <taxon>Pleosporineae</taxon>
        <taxon>Phaeosphaeriaceae</taxon>
        <taxon>Ophiobolus</taxon>
    </lineage>
</organism>
<dbReference type="PANTHER" id="PTHR13710:SF105">
    <property type="entry name" value="ATP-DEPENDENT DNA HELICASE Q1"/>
    <property type="match status" value="1"/>
</dbReference>
<dbReference type="SUPFAM" id="SSF52540">
    <property type="entry name" value="P-loop containing nucleoside triphosphate hydrolases"/>
    <property type="match status" value="1"/>
</dbReference>
<evidence type="ECO:0000256" key="2">
    <source>
        <dbReference type="ARBA" id="ARBA00023125"/>
    </source>
</evidence>
<evidence type="ECO:0000259" key="6">
    <source>
        <dbReference type="PROSITE" id="PS51194"/>
    </source>
</evidence>
<accession>A0A6A7A6R9</accession>
<feature type="non-terminal residue" evidence="7">
    <location>
        <position position="104"/>
    </location>
</feature>
<sequence length="104" mass="11449">MGADREKACIVRRFTTGKERLCTATNMLSLSLQAPAVRVVIHVAMCKLLRHYIQESGRAGRTGLDSESIVLRACWQGPGGEKKALPHKLEQAAKDFLTGLACRR</sequence>
<protein>
    <recommendedName>
        <fullName evidence="5">DNA 3'-5' helicase</fullName>
        <ecNumber evidence="5">5.6.2.4</ecNumber>
    </recommendedName>
</protein>
<dbReference type="PROSITE" id="PS51194">
    <property type="entry name" value="HELICASE_CTER"/>
    <property type="match status" value="1"/>
</dbReference>
<dbReference type="GO" id="GO:0000724">
    <property type="term" value="P:double-strand break repair via homologous recombination"/>
    <property type="evidence" value="ECO:0007669"/>
    <property type="project" value="TreeGrafter"/>
</dbReference>
<evidence type="ECO:0000313" key="7">
    <source>
        <dbReference type="EMBL" id="KAF2828295.1"/>
    </source>
</evidence>
<dbReference type="GO" id="GO:0003677">
    <property type="term" value="F:DNA binding"/>
    <property type="evidence" value="ECO:0007669"/>
    <property type="project" value="UniProtKB-KW"/>
</dbReference>
<dbReference type="InterPro" id="IPR001650">
    <property type="entry name" value="Helicase_C-like"/>
</dbReference>
<dbReference type="EC" id="5.6.2.4" evidence="5"/>
<gene>
    <name evidence="7" type="ORF">CC86DRAFT_269556</name>
</gene>
<dbReference type="Gene3D" id="3.40.50.300">
    <property type="entry name" value="P-loop containing nucleotide triphosphate hydrolases"/>
    <property type="match status" value="1"/>
</dbReference>
<dbReference type="GO" id="GO:0005694">
    <property type="term" value="C:chromosome"/>
    <property type="evidence" value="ECO:0007669"/>
    <property type="project" value="TreeGrafter"/>
</dbReference>
<dbReference type="GO" id="GO:0043138">
    <property type="term" value="F:3'-5' DNA helicase activity"/>
    <property type="evidence" value="ECO:0007669"/>
    <property type="project" value="UniProtKB-EC"/>
</dbReference>
<feature type="domain" description="Helicase C-terminal" evidence="6">
    <location>
        <begin position="1"/>
        <end position="104"/>
    </location>
</feature>
<comment type="catalytic activity">
    <reaction evidence="4">
        <text>Couples ATP hydrolysis with the unwinding of duplex DNA by translocating in the 3'-5' direction.</text>
        <dbReference type="EC" id="5.6.2.4"/>
    </reaction>
</comment>
<evidence type="ECO:0000313" key="8">
    <source>
        <dbReference type="Proteomes" id="UP000799424"/>
    </source>
</evidence>
<keyword evidence="2" id="KW-0238">DNA-binding</keyword>
<dbReference type="InterPro" id="IPR027417">
    <property type="entry name" value="P-loop_NTPase"/>
</dbReference>
<evidence type="ECO:0000256" key="3">
    <source>
        <dbReference type="ARBA" id="ARBA00023235"/>
    </source>
</evidence>
<name>A0A6A7A6R9_9PLEO</name>
<evidence type="ECO:0000256" key="4">
    <source>
        <dbReference type="ARBA" id="ARBA00034617"/>
    </source>
</evidence>
<dbReference type="GO" id="GO:0009378">
    <property type="term" value="F:four-way junction helicase activity"/>
    <property type="evidence" value="ECO:0007669"/>
    <property type="project" value="TreeGrafter"/>
</dbReference>
<dbReference type="EMBL" id="MU006223">
    <property type="protein sequence ID" value="KAF2828295.1"/>
    <property type="molecule type" value="Genomic_DNA"/>
</dbReference>
<dbReference type="OrthoDB" id="3792408at2759"/>
<dbReference type="GO" id="GO:0005737">
    <property type="term" value="C:cytoplasm"/>
    <property type="evidence" value="ECO:0007669"/>
    <property type="project" value="TreeGrafter"/>
</dbReference>
<dbReference type="Pfam" id="PF00271">
    <property type="entry name" value="Helicase_C"/>
    <property type="match status" value="1"/>
</dbReference>
<dbReference type="Proteomes" id="UP000799424">
    <property type="component" value="Unassembled WGS sequence"/>
</dbReference>
<evidence type="ECO:0000256" key="5">
    <source>
        <dbReference type="ARBA" id="ARBA00034808"/>
    </source>
</evidence>
<keyword evidence="8" id="KW-1185">Reference proteome</keyword>
<comment type="similarity">
    <text evidence="1">Belongs to the helicase family. RecQ subfamily.</text>
</comment>
<dbReference type="AlphaFoldDB" id="A0A6A7A6R9"/>
<keyword evidence="3" id="KW-0413">Isomerase</keyword>
<evidence type="ECO:0000256" key="1">
    <source>
        <dbReference type="ARBA" id="ARBA00005446"/>
    </source>
</evidence>